<organism evidence="1 2">
    <name type="scientific">Dentiscutata erythropus</name>
    <dbReference type="NCBI Taxonomy" id="1348616"/>
    <lineage>
        <taxon>Eukaryota</taxon>
        <taxon>Fungi</taxon>
        <taxon>Fungi incertae sedis</taxon>
        <taxon>Mucoromycota</taxon>
        <taxon>Glomeromycotina</taxon>
        <taxon>Glomeromycetes</taxon>
        <taxon>Diversisporales</taxon>
        <taxon>Gigasporaceae</taxon>
        <taxon>Dentiscutata</taxon>
    </lineage>
</organism>
<dbReference type="Proteomes" id="UP000789405">
    <property type="component" value="Unassembled WGS sequence"/>
</dbReference>
<name>A0A9N9BSA5_9GLOM</name>
<proteinExistence type="predicted"/>
<reference evidence="1" key="1">
    <citation type="submission" date="2021-06" db="EMBL/GenBank/DDBJ databases">
        <authorList>
            <person name="Kallberg Y."/>
            <person name="Tangrot J."/>
            <person name="Rosling A."/>
        </authorList>
    </citation>
    <scope>NUCLEOTIDE SEQUENCE</scope>
    <source>
        <strain evidence="1">MA453B</strain>
    </source>
</reference>
<feature type="non-terminal residue" evidence="1">
    <location>
        <position position="239"/>
    </location>
</feature>
<protein>
    <submittedName>
        <fullName evidence="1">11025_t:CDS:1</fullName>
    </submittedName>
</protein>
<sequence length="239" mass="27395">ALDFIQCDKAHLYNILHAFGFFMKIFKELELTYFDQTQLYINFIHMGAWLSYYYKAWFNTDPNCLLRELELYKQQKYLFKILRAHKKKVDSNYIQPNNSSSTLLLSDTSTSPASISTVPILTVSIPTAFTSTAFTPTASTLTASILIASAPTASTPIASTPIASFLFMKKEITLEANFDTVINKWEELLIDEEFEEETDDLDIEIDFFDFETHPAENQAAKWNLHDLFSHNLPFPIDSI</sequence>
<evidence type="ECO:0000313" key="1">
    <source>
        <dbReference type="EMBL" id="CAG8574333.1"/>
    </source>
</evidence>
<dbReference type="AlphaFoldDB" id="A0A9N9BSA5"/>
<dbReference type="EMBL" id="CAJVPY010002870">
    <property type="protein sequence ID" value="CAG8574333.1"/>
    <property type="molecule type" value="Genomic_DNA"/>
</dbReference>
<keyword evidence="2" id="KW-1185">Reference proteome</keyword>
<gene>
    <name evidence="1" type="ORF">DERYTH_LOCUS6365</name>
</gene>
<accession>A0A9N9BSA5</accession>
<comment type="caution">
    <text evidence="1">The sequence shown here is derived from an EMBL/GenBank/DDBJ whole genome shotgun (WGS) entry which is preliminary data.</text>
</comment>
<evidence type="ECO:0000313" key="2">
    <source>
        <dbReference type="Proteomes" id="UP000789405"/>
    </source>
</evidence>